<organism evidence="4 5">
    <name type="scientific">Stieleria varia</name>
    <dbReference type="NCBI Taxonomy" id="2528005"/>
    <lineage>
        <taxon>Bacteria</taxon>
        <taxon>Pseudomonadati</taxon>
        <taxon>Planctomycetota</taxon>
        <taxon>Planctomycetia</taxon>
        <taxon>Pirellulales</taxon>
        <taxon>Pirellulaceae</taxon>
        <taxon>Stieleria</taxon>
    </lineage>
</organism>
<dbReference type="EMBL" id="SJPN01000002">
    <property type="protein sequence ID" value="TWU06120.1"/>
    <property type="molecule type" value="Genomic_DNA"/>
</dbReference>
<dbReference type="Pfam" id="PF00005">
    <property type="entry name" value="ABC_tran"/>
    <property type="match status" value="1"/>
</dbReference>
<name>A0A5C6B2J3_9BACT</name>
<dbReference type="InterPro" id="IPR017871">
    <property type="entry name" value="ABC_transporter-like_CS"/>
</dbReference>
<dbReference type="PANTHER" id="PTHR43119">
    <property type="entry name" value="ABC TRANSPORT PROTEIN ATP-BINDING COMPONENT-RELATED"/>
    <property type="match status" value="1"/>
</dbReference>
<evidence type="ECO:0000313" key="5">
    <source>
        <dbReference type="Proteomes" id="UP000320176"/>
    </source>
</evidence>
<dbReference type="Proteomes" id="UP000320176">
    <property type="component" value="Unassembled WGS sequence"/>
</dbReference>
<comment type="caution">
    <text evidence="4">The sequence shown here is derived from an EMBL/GenBank/DDBJ whole genome shotgun (WGS) entry which is preliminary data.</text>
</comment>
<evidence type="ECO:0000256" key="2">
    <source>
        <dbReference type="ARBA" id="ARBA00022840"/>
    </source>
</evidence>
<dbReference type="AlphaFoldDB" id="A0A5C6B2J3"/>
<dbReference type="GO" id="GO:0016887">
    <property type="term" value="F:ATP hydrolysis activity"/>
    <property type="evidence" value="ECO:0007669"/>
    <property type="project" value="InterPro"/>
</dbReference>
<evidence type="ECO:0000313" key="4">
    <source>
        <dbReference type="EMBL" id="TWU06120.1"/>
    </source>
</evidence>
<dbReference type="InterPro" id="IPR003439">
    <property type="entry name" value="ABC_transporter-like_ATP-bd"/>
</dbReference>
<gene>
    <name evidence="4" type="primary">ybbL</name>
    <name evidence="4" type="ORF">Pla52n_18400</name>
</gene>
<keyword evidence="1" id="KW-0547">Nucleotide-binding</keyword>
<dbReference type="PROSITE" id="PS00211">
    <property type="entry name" value="ABC_TRANSPORTER_1"/>
    <property type="match status" value="1"/>
</dbReference>
<dbReference type="PANTHER" id="PTHR43119:SF1">
    <property type="entry name" value="ABC TRANSPORTER DOMAIN-CONTAINING PROTEIN"/>
    <property type="match status" value="1"/>
</dbReference>
<dbReference type="SUPFAM" id="SSF52540">
    <property type="entry name" value="P-loop containing nucleoside triphosphate hydrolases"/>
    <property type="match status" value="1"/>
</dbReference>
<protein>
    <submittedName>
        <fullName evidence="4">Putative ABC transporter ATP-binding protein YbbL</fullName>
    </submittedName>
</protein>
<dbReference type="InterPro" id="IPR027417">
    <property type="entry name" value="P-loop_NTPase"/>
</dbReference>
<keyword evidence="5" id="KW-1185">Reference proteome</keyword>
<dbReference type="InterPro" id="IPR003593">
    <property type="entry name" value="AAA+_ATPase"/>
</dbReference>
<reference evidence="4 5" key="1">
    <citation type="submission" date="2019-02" db="EMBL/GenBank/DDBJ databases">
        <title>Deep-cultivation of Planctomycetes and their phenomic and genomic characterization uncovers novel biology.</title>
        <authorList>
            <person name="Wiegand S."/>
            <person name="Jogler M."/>
            <person name="Boedeker C."/>
            <person name="Pinto D."/>
            <person name="Vollmers J."/>
            <person name="Rivas-Marin E."/>
            <person name="Kohn T."/>
            <person name="Peeters S.H."/>
            <person name="Heuer A."/>
            <person name="Rast P."/>
            <person name="Oberbeckmann S."/>
            <person name="Bunk B."/>
            <person name="Jeske O."/>
            <person name="Meyerdierks A."/>
            <person name="Storesund J.E."/>
            <person name="Kallscheuer N."/>
            <person name="Luecker S."/>
            <person name="Lage O.M."/>
            <person name="Pohl T."/>
            <person name="Merkel B.J."/>
            <person name="Hornburger P."/>
            <person name="Mueller R.-W."/>
            <person name="Bruemmer F."/>
            <person name="Labrenz M."/>
            <person name="Spormann A.M."/>
            <person name="Op Den Camp H."/>
            <person name="Overmann J."/>
            <person name="Amann R."/>
            <person name="Jetten M.S.M."/>
            <person name="Mascher T."/>
            <person name="Medema M.H."/>
            <person name="Devos D.P."/>
            <person name="Kaster A.-K."/>
            <person name="Ovreas L."/>
            <person name="Rohde M."/>
            <person name="Galperin M.Y."/>
            <person name="Jogler C."/>
        </authorList>
    </citation>
    <scope>NUCLEOTIDE SEQUENCE [LARGE SCALE GENOMIC DNA]</scope>
    <source>
        <strain evidence="4 5">Pla52n</strain>
    </source>
</reference>
<feature type="domain" description="ABC transporter" evidence="3">
    <location>
        <begin position="7"/>
        <end position="220"/>
    </location>
</feature>
<proteinExistence type="predicted"/>
<dbReference type="PROSITE" id="PS50893">
    <property type="entry name" value="ABC_TRANSPORTER_2"/>
    <property type="match status" value="1"/>
</dbReference>
<sequence length="222" mass="24560">MTDDVLLKATELCRSFKGRAVLDHVSLSINGGERIAVTGPSGSGKSLLLRSLAMLEPIDGGTLQWRGATLADKDVPRFRSQVMYVQQRTAQFDETVLDVLRMPYALSIHRHREFSRQHAADWLKRLGRPGDMLSQLHSELSGGESQLIALVRALQLDPVILLLDEATAAIDPDTTALVESLILEWQASQSGRSFLWVSHDARQSERMTQRSISLLAGHSIGH</sequence>
<keyword evidence="2 4" id="KW-0067">ATP-binding</keyword>
<dbReference type="RefSeq" id="WP_146519249.1">
    <property type="nucleotide sequence ID" value="NZ_CP151726.1"/>
</dbReference>
<evidence type="ECO:0000256" key="1">
    <source>
        <dbReference type="ARBA" id="ARBA00022741"/>
    </source>
</evidence>
<dbReference type="SMART" id="SM00382">
    <property type="entry name" value="AAA"/>
    <property type="match status" value="1"/>
</dbReference>
<dbReference type="OrthoDB" id="9785080at2"/>
<accession>A0A5C6B2J3</accession>
<evidence type="ECO:0000259" key="3">
    <source>
        <dbReference type="PROSITE" id="PS50893"/>
    </source>
</evidence>
<dbReference type="Gene3D" id="3.40.50.300">
    <property type="entry name" value="P-loop containing nucleotide triphosphate hydrolases"/>
    <property type="match status" value="1"/>
</dbReference>
<dbReference type="GO" id="GO:0005524">
    <property type="term" value="F:ATP binding"/>
    <property type="evidence" value="ECO:0007669"/>
    <property type="project" value="UniProtKB-KW"/>
</dbReference>